<accession>A0A2H1EIZ9</accession>
<dbReference type="EMBL" id="FRFC01000005">
    <property type="protein sequence ID" value="SHO47704.1"/>
    <property type="molecule type" value="Genomic_DNA"/>
</dbReference>
<feature type="domain" description="CARDB" evidence="2">
    <location>
        <begin position="134"/>
        <end position="201"/>
    </location>
</feature>
<keyword evidence="4" id="KW-1185">Reference proteome</keyword>
<dbReference type="Proteomes" id="UP000232412">
    <property type="component" value="Unassembled WGS sequence"/>
</dbReference>
<dbReference type="Pfam" id="PF07705">
    <property type="entry name" value="CARDB"/>
    <property type="match status" value="1"/>
</dbReference>
<feature type="transmembrane region" description="Helical" evidence="1">
    <location>
        <begin position="254"/>
        <end position="278"/>
    </location>
</feature>
<dbReference type="PANTHER" id="PTHR35902">
    <property type="entry name" value="S-LAYER DOMAIN-LIKE PROTEIN-RELATED"/>
    <property type="match status" value="1"/>
</dbReference>
<proteinExistence type="predicted"/>
<evidence type="ECO:0000313" key="3">
    <source>
        <dbReference type="EMBL" id="SHO47704.1"/>
    </source>
</evidence>
<protein>
    <recommendedName>
        <fullName evidence="2">CARDB domain-containing protein</fullName>
    </recommendedName>
</protein>
<name>A0A2H1EIZ9_9ARCH</name>
<keyword evidence="1" id="KW-1133">Transmembrane helix</keyword>
<dbReference type="InterPro" id="IPR011635">
    <property type="entry name" value="CARDB"/>
</dbReference>
<dbReference type="Gene3D" id="2.60.40.10">
    <property type="entry name" value="Immunoglobulins"/>
    <property type="match status" value="1"/>
</dbReference>
<dbReference type="PANTHER" id="PTHR35902:SF6">
    <property type="entry name" value="CONSERVED WITHIN P. AEROPHILUM"/>
    <property type="match status" value="1"/>
</dbReference>
<evidence type="ECO:0000259" key="2">
    <source>
        <dbReference type="Pfam" id="PF07705"/>
    </source>
</evidence>
<evidence type="ECO:0000256" key="1">
    <source>
        <dbReference type="SAM" id="Phobius"/>
    </source>
</evidence>
<dbReference type="AlphaFoldDB" id="A0A2H1EIZ9"/>
<gene>
    <name evidence="3" type="ORF">NSIN_40192</name>
</gene>
<sequence length="292" mass="31983">MSHPAYALQSSMIDPNLQITLDYPDTVKPGENLVISTITKATSDQISNITLAVSSPGLYTTNNTCSLAKLAKDSTFGNNFEMKIKNDMPDGTFVVNMQATYFIKGLFDANPVKDTFAQAFRISVQSSPIISFDIQSPSNVFSGEPFSIKGTVKNQGATAQNLQIVVYSQDVNLDGRKSLLLSSLDSGKSSDFEFIVSTPKDLDIPTHATIYINGTYLDESNKTHSIQDSISMFARHRGMMEIGDANGIWLGDFFIAPVVGVGTIVSSAIGFFIFLWHYRNKKKSKKTKKAKS</sequence>
<keyword evidence="1" id="KW-0472">Membrane</keyword>
<reference evidence="4" key="1">
    <citation type="submission" date="2016-12" db="EMBL/GenBank/DDBJ databases">
        <authorList>
            <person name="Herbold C."/>
        </authorList>
    </citation>
    <scope>NUCLEOTIDE SEQUENCE [LARGE SCALE GENOMIC DNA]</scope>
</reference>
<organism evidence="3 4">
    <name type="scientific">Nitrosotalea sinensis</name>
    <dbReference type="NCBI Taxonomy" id="1499975"/>
    <lineage>
        <taxon>Archaea</taxon>
        <taxon>Nitrososphaerota</taxon>
        <taxon>Nitrososphaeria</taxon>
        <taxon>Nitrosotaleales</taxon>
        <taxon>Nitrosotaleaceae</taxon>
        <taxon>Nitrosotalea</taxon>
    </lineage>
</organism>
<dbReference type="InterPro" id="IPR013783">
    <property type="entry name" value="Ig-like_fold"/>
</dbReference>
<keyword evidence="1" id="KW-0812">Transmembrane</keyword>
<evidence type="ECO:0000313" key="4">
    <source>
        <dbReference type="Proteomes" id="UP000232412"/>
    </source>
</evidence>